<proteinExistence type="predicted"/>
<organism evidence="4">
    <name type="scientific">Chromera velia CCMP2878</name>
    <dbReference type="NCBI Taxonomy" id="1169474"/>
    <lineage>
        <taxon>Eukaryota</taxon>
        <taxon>Sar</taxon>
        <taxon>Alveolata</taxon>
        <taxon>Colpodellida</taxon>
        <taxon>Chromeraceae</taxon>
        <taxon>Chromera</taxon>
    </lineage>
</organism>
<evidence type="ECO:0000313" key="4">
    <source>
        <dbReference type="EMBL" id="CEM39428.1"/>
    </source>
</evidence>
<dbReference type="EMBL" id="CDMZ01001930">
    <property type="protein sequence ID" value="CEM39428.1"/>
    <property type="molecule type" value="Genomic_DNA"/>
</dbReference>
<keyword evidence="1" id="KW-0175">Coiled coil</keyword>
<accession>A0A0G4H6N9</accession>
<protein>
    <submittedName>
        <fullName evidence="4">Uncharacterized protein</fullName>
    </submittedName>
</protein>
<keyword evidence="3" id="KW-0732">Signal</keyword>
<evidence type="ECO:0000256" key="3">
    <source>
        <dbReference type="SAM" id="SignalP"/>
    </source>
</evidence>
<feature type="signal peptide" evidence="3">
    <location>
        <begin position="1"/>
        <end position="15"/>
    </location>
</feature>
<feature type="region of interest" description="Disordered" evidence="2">
    <location>
        <begin position="33"/>
        <end position="65"/>
    </location>
</feature>
<dbReference type="AlphaFoldDB" id="A0A0G4H6N9"/>
<feature type="chain" id="PRO_5012655631" evidence="3">
    <location>
        <begin position="16"/>
        <end position="226"/>
    </location>
</feature>
<name>A0A0G4H6N9_9ALVE</name>
<evidence type="ECO:0000256" key="1">
    <source>
        <dbReference type="SAM" id="Coils"/>
    </source>
</evidence>
<sequence length="226" mass="25361">MVGCMKRWWCFKIDAVCLLLTMKKKMQSAVAVEEGSTLAGLESDRSEGESDAGASETEEVQDGSVTAGAKTLIATLQQQQEEQRASQKLVEERTARLQAENDELKDTAQKARKECASYKAANERVKISNRKTEDNLKESNKECARLRAQSESLQKEIEKAKAEMAELRVKFQTSDATLKEKEKALQQKDEASQLQHEAFSVKQKADAEVRFSLVERVEGAEEQLKK</sequence>
<evidence type="ECO:0000256" key="2">
    <source>
        <dbReference type="SAM" id="MobiDB-lite"/>
    </source>
</evidence>
<feature type="coiled-coil region" evidence="1">
    <location>
        <begin position="87"/>
        <end position="177"/>
    </location>
</feature>
<dbReference type="VEuPathDB" id="CryptoDB:Cvel_24879"/>
<gene>
    <name evidence="4" type="ORF">Cvel_24879</name>
</gene>
<reference evidence="4" key="1">
    <citation type="submission" date="2014-11" db="EMBL/GenBank/DDBJ databases">
        <authorList>
            <person name="Otto D Thomas"/>
            <person name="Naeem Raeece"/>
        </authorList>
    </citation>
    <scope>NUCLEOTIDE SEQUENCE</scope>
</reference>